<dbReference type="STRING" id="1071380.I2H6C6"/>
<dbReference type="GeneID" id="14497037"/>
<dbReference type="KEGG" id="tbl:TBLA_0F03940"/>
<dbReference type="InterPro" id="IPR053056">
    <property type="entry name" value="Lipid_Metab_Assoc_Protein"/>
</dbReference>
<dbReference type="PANTHER" id="PTHR28153">
    <property type="entry name" value="PROTEIN, PUTATIVE-RELATED"/>
    <property type="match status" value="1"/>
</dbReference>
<dbReference type="Pfam" id="PF09804">
    <property type="entry name" value="DENND11"/>
    <property type="match status" value="1"/>
</dbReference>
<evidence type="ECO:0000313" key="2">
    <source>
        <dbReference type="EMBL" id="CCH61928.1"/>
    </source>
</evidence>
<dbReference type="FunCoup" id="I2H6C6">
    <property type="interactions" value="38"/>
</dbReference>
<dbReference type="AlphaFoldDB" id="I2H6C6"/>
<organism evidence="2 3">
    <name type="scientific">Henningerozyma blattae (strain ATCC 34711 / CBS 6284 / DSM 70876 / NBRC 10599 / NRRL Y-10934 / UCD 77-7)</name>
    <name type="common">Yeast</name>
    <name type="synonym">Tetrapisispora blattae</name>
    <dbReference type="NCBI Taxonomy" id="1071380"/>
    <lineage>
        <taxon>Eukaryota</taxon>
        <taxon>Fungi</taxon>
        <taxon>Dikarya</taxon>
        <taxon>Ascomycota</taxon>
        <taxon>Saccharomycotina</taxon>
        <taxon>Saccharomycetes</taxon>
        <taxon>Saccharomycetales</taxon>
        <taxon>Saccharomycetaceae</taxon>
        <taxon>Henningerozyma</taxon>
    </lineage>
</organism>
<accession>I2H6C6</accession>
<sequence>MNTTEDANQSFTNNLTNSLNAPKSKVPLIGLFLSQFDMKKGNTILWSQKTEDPAGKNLDLNGVEFKSLPSGIHEVAKDVILFTIPKPSNNETLDRYYGVACFQQNGQQISANTTDSHIARDKVKMYSIGAIVNSTPLTDDSEFTIQNLNIQMSSQYVSAHTYSKDLDTILSNWINKGDFNDFSMLEKFFVANNGKDLVEESNKNLNSSINNSNMLHELPSNDHMITLLPYWIRNLGPLLLPIWKACVARKRILIVNSPGRSFEYCNSLAYCLSILSAYPSNYSNKKLSSFIELLYTVGVSDMDYLQQYKNAGYIACTSDEVLVTRDYLYDLVLMINSLNASPILLTNKGTPFKSTWHDVNVYKLIMQNYLAEDISDKEEKRICTLSEGKTWLQFIIDNAYWITTAGYVKPAYEVYNNPLINPLYDPERSSSFEQSEYLSEKIMAEKITEYFQNRVNTIYNKLAYIIDDNFDVEEPQSVVSIPSSVLTDLDLDCFSSQDYRFLEFMCNKWFDKVTKVKYIECCGVTC</sequence>
<reference evidence="2 3" key="1">
    <citation type="journal article" date="2011" name="Proc. Natl. Acad. Sci. U.S.A.">
        <title>Evolutionary erosion of yeast sex chromosomes by mating-type switching accidents.</title>
        <authorList>
            <person name="Gordon J.L."/>
            <person name="Armisen D."/>
            <person name="Proux-Wera E."/>
            <person name="Oheigeartaigh S.S."/>
            <person name="Byrne K.P."/>
            <person name="Wolfe K.H."/>
        </authorList>
    </citation>
    <scope>NUCLEOTIDE SEQUENCE [LARGE SCALE GENOMIC DNA]</scope>
    <source>
        <strain evidence="3">ATCC 34711 / CBS 6284 / DSM 70876 / NBRC 10599 / NRRL Y-10934 / UCD 77-7</strain>
    </source>
</reference>
<dbReference type="InterPro" id="IPR028115">
    <property type="entry name" value="DUF4484"/>
</dbReference>
<dbReference type="Pfam" id="PF14831">
    <property type="entry name" value="DUF4484"/>
    <property type="match status" value="1"/>
</dbReference>
<evidence type="ECO:0000259" key="1">
    <source>
        <dbReference type="Pfam" id="PF14831"/>
    </source>
</evidence>
<protein>
    <recommendedName>
        <fullName evidence="1">DUF4484 domain-containing protein</fullName>
    </recommendedName>
</protein>
<dbReference type="OrthoDB" id="2152680at2759"/>
<keyword evidence="3" id="KW-1185">Reference proteome</keyword>
<name>I2H6C6_HENB6</name>
<gene>
    <name evidence="2" type="primary">TBLA0F03940</name>
    <name evidence="2" type="ORF">TBLA_0F03940</name>
</gene>
<dbReference type="RefSeq" id="XP_004181447.1">
    <property type="nucleotide sequence ID" value="XM_004181399.1"/>
</dbReference>
<dbReference type="PANTHER" id="PTHR28153:SF1">
    <property type="entry name" value="DUF4484 DOMAIN-CONTAINING PROTEIN"/>
    <property type="match status" value="1"/>
</dbReference>
<dbReference type="GO" id="GO:0005811">
    <property type="term" value="C:lipid droplet"/>
    <property type="evidence" value="ECO:0007669"/>
    <property type="project" value="EnsemblFungi"/>
</dbReference>
<dbReference type="HOGENOM" id="CLU_019791_0_0_1"/>
<feature type="domain" description="DUF4484" evidence="1">
    <location>
        <begin position="473"/>
        <end position="525"/>
    </location>
</feature>
<dbReference type="Proteomes" id="UP000002866">
    <property type="component" value="Chromosome 6"/>
</dbReference>
<dbReference type="EMBL" id="HE806321">
    <property type="protein sequence ID" value="CCH61928.1"/>
    <property type="molecule type" value="Genomic_DNA"/>
</dbReference>
<dbReference type="InParanoid" id="I2H6C6"/>
<dbReference type="InterPro" id="IPR018626">
    <property type="entry name" value="LCHN/Anr2"/>
</dbReference>
<proteinExistence type="predicted"/>
<dbReference type="eggNOG" id="KOG4704">
    <property type="taxonomic scope" value="Eukaryota"/>
</dbReference>
<dbReference type="OMA" id="AISPCKE"/>
<evidence type="ECO:0000313" key="3">
    <source>
        <dbReference type="Proteomes" id="UP000002866"/>
    </source>
</evidence>